<feature type="DNA-binding region" description="H-T-H motif" evidence="5">
    <location>
        <begin position="50"/>
        <end position="69"/>
    </location>
</feature>
<dbReference type="PROSITE" id="PS50977">
    <property type="entry name" value="HTH_TETR_2"/>
    <property type="match status" value="1"/>
</dbReference>
<reference evidence="7" key="1">
    <citation type="journal article" date="2015" name="Genome Announc.">
        <title>Draft Genome Sequence of the Polyhydroxyalkanoate-Producing Bacterium Burkholderia sacchari LMG 19450 Isolated from Brazilian Sugarcane Plantation Soil.</title>
        <authorList>
            <person name="Alexandrino P.M."/>
            <person name="Mendonca T.T."/>
            <person name="Guaman Bautista L.P."/>
            <person name="Cherix J."/>
            <person name="Lozano-Sakalauskas G.C."/>
            <person name="Fujita A."/>
            <person name="Ramos Filho E."/>
            <person name="Long P."/>
            <person name="Padilla G."/>
            <person name="Taciro M.K."/>
            <person name="Gomez J.G."/>
            <person name="Silva L.F."/>
        </authorList>
    </citation>
    <scope>NUCLEOTIDE SEQUENCE</scope>
    <source>
        <strain evidence="7">LMG 19450</strain>
    </source>
</reference>
<dbReference type="PRINTS" id="PR00455">
    <property type="entry name" value="HTHTETR"/>
</dbReference>
<evidence type="ECO:0000256" key="5">
    <source>
        <dbReference type="PROSITE-ProRule" id="PRU00335"/>
    </source>
</evidence>
<name>A0A8T6ZKU2_9BURK</name>
<dbReference type="GO" id="GO:0000976">
    <property type="term" value="F:transcription cis-regulatory region binding"/>
    <property type="evidence" value="ECO:0007669"/>
    <property type="project" value="TreeGrafter"/>
</dbReference>
<reference evidence="7" key="2">
    <citation type="submission" date="2020-04" db="EMBL/GenBank/DDBJ databases">
        <authorList>
            <person name="Alexandrino P."/>
            <person name="Mendonca T."/>
            <person name="Guaman L."/>
            <person name="Cherix J."/>
            <person name="Lozano-Sakalauskas G."/>
            <person name="Fujita A."/>
            <person name="Filho E.R."/>
            <person name="Long P."/>
            <person name="Padilla G."/>
            <person name="Taciro M.K."/>
            <person name="Gomez J.G."/>
            <person name="Silva L.F."/>
            <person name="Torres M."/>
        </authorList>
    </citation>
    <scope>NUCLEOTIDE SEQUENCE</scope>
    <source>
        <strain evidence="7">LMG 19450</strain>
    </source>
</reference>
<dbReference type="SUPFAM" id="SSF46689">
    <property type="entry name" value="Homeodomain-like"/>
    <property type="match status" value="1"/>
</dbReference>
<dbReference type="InterPro" id="IPR013572">
    <property type="entry name" value="Tscrpt_reg_MAATS_C"/>
</dbReference>
<dbReference type="Proteomes" id="UP000030460">
    <property type="component" value="Unassembled WGS sequence"/>
</dbReference>
<dbReference type="InterPro" id="IPR009057">
    <property type="entry name" value="Homeodomain-like_sf"/>
</dbReference>
<dbReference type="PANTHER" id="PTHR30055">
    <property type="entry name" value="HTH-TYPE TRANSCRIPTIONAL REGULATOR RUTR"/>
    <property type="match status" value="1"/>
</dbReference>
<keyword evidence="8" id="KW-1185">Reference proteome</keyword>
<keyword evidence="2" id="KW-0805">Transcription regulation</keyword>
<evidence type="ECO:0000256" key="3">
    <source>
        <dbReference type="ARBA" id="ARBA00023125"/>
    </source>
</evidence>
<dbReference type="AlphaFoldDB" id="A0A8T6ZKU2"/>
<comment type="caution">
    <text evidence="7">The sequence shown here is derived from an EMBL/GenBank/DDBJ whole genome shotgun (WGS) entry which is preliminary data.</text>
</comment>
<organism evidence="7 8">
    <name type="scientific">Paraburkholderia sacchari</name>
    <dbReference type="NCBI Taxonomy" id="159450"/>
    <lineage>
        <taxon>Bacteria</taxon>
        <taxon>Pseudomonadati</taxon>
        <taxon>Pseudomonadota</taxon>
        <taxon>Betaproteobacteria</taxon>
        <taxon>Burkholderiales</taxon>
        <taxon>Burkholderiaceae</taxon>
        <taxon>Paraburkholderia</taxon>
    </lineage>
</organism>
<evidence type="ECO:0000256" key="1">
    <source>
        <dbReference type="ARBA" id="ARBA00022491"/>
    </source>
</evidence>
<accession>A0A8T6ZKU2</accession>
<dbReference type="Gene3D" id="1.10.357.10">
    <property type="entry name" value="Tetracycline Repressor, domain 2"/>
    <property type="match status" value="1"/>
</dbReference>
<evidence type="ECO:0000259" key="6">
    <source>
        <dbReference type="PROSITE" id="PS50977"/>
    </source>
</evidence>
<dbReference type="Pfam" id="PF08361">
    <property type="entry name" value="TetR_C_2"/>
    <property type="match status" value="1"/>
</dbReference>
<dbReference type="InterPro" id="IPR050109">
    <property type="entry name" value="HTH-type_TetR-like_transc_reg"/>
</dbReference>
<dbReference type="Pfam" id="PF00440">
    <property type="entry name" value="TetR_N"/>
    <property type="match status" value="1"/>
</dbReference>
<evidence type="ECO:0000256" key="4">
    <source>
        <dbReference type="ARBA" id="ARBA00023163"/>
    </source>
</evidence>
<gene>
    <name evidence="7" type="ORF">NH14_027880</name>
</gene>
<sequence>MRRTEIAQARLQNGQNQMPRKSKQESLKTRNKVLDSAERRFSEFGFAYTTLTQIAQDAGVTRGGVYTHFKNKSELFRAILERSLSPLAALIQKFEIHNSSDPLLEFRESLVECVRLVASNERVRRVLALLWNQPAPMERQECIDISHLAQISQIFSDMRLTLERARKIGKLPEKFDIDFAASMLQHIFIGLLRSLVALPRAFPTEPNLERTVSALFDMISCSKALLHPDGASLSHTALCG</sequence>
<dbReference type="PANTHER" id="PTHR30055:SF240">
    <property type="entry name" value="HTH-TYPE TRANSCRIPTIONAL REGULATOR ACRR"/>
    <property type="match status" value="1"/>
</dbReference>
<keyword evidence="3 5" id="KW-0238">DNA-binding</keyword>
<dbReference type="EMBL" id="JTDB02000010">
    <property type="protein sequence ID" value="NLP64894.1"/>
    <property type="molecule type" value="Genomic_DNA"/>
</dbReference>
<dbReference type="PROSITE" id="PS01081">
    <property type="entry name" value="HTH_TETR_1"/>
    <property type="match status" value="1"/>
</dbReference>
<dbReference type="GO" id="GO:0003700">
    <property type="term" value="F:DNA-binding transcription factor activity"/>
    <property type="evidence" value="ECO:0007669"/>
    <property type="project" value="TreeGrafter"/>
</dbReference>
<keyword evidence="4" id="KW-0804">Transcription</keyword>
<feature type="domain" description="HTH tetR-type" evidence="6">
    <location>
        <begin position="27"/>
        <end position="87"/>
    </location>
</feature>
<proteinExistence type="predicted"/>
<protein>
    <submittedName>
        <fullName evidence="7">TetR family transcriptional regulator</fullName>
    </submittedName>
</protein>
<evidence type="ECO:0000313" key="7">
    <source>
        <dbReference type="EMBL" id="NLP64894.1"/>
    </source>
</evidence>
<dbReference type="InterPro" id="IPR001647">
    <property type="entry name" value="HTH_TetR"/>
</dbReference>
<keyword evidence="1" id="KW-0678">Repressor</keyword>
<evidence type="ECO:0000313" key="8">
    <source>
        <dbReference type="Proteomes" id="UP000030460"/>
    </source>
</evidence>
<dbReference type="InterPro" id="IPR023772">
    <property type="entry name" value="DNA-bd_HTH_TetR-type_CS"/>
</dbReference>
<dbReference type="RefSeq" id="WP_168727162.1">
    <property type="nucleotide sequence ID" value="NZ_JTDB02000010.1"/>
</dbReference>
<evidence type="ECO:0000256" key="2">
    <source>
        <dbReference type="ARBA" id="ARBA00023015"/>
    </source>
</evidence>